<dbReference type="AlphaFoldDB" id="A0A225E9J6"/>
<reference evidence="2" key="1">
    <citation type="submission" date="2017-06" db="EMBL/GenBank/DDBJ databases">
        <title>Genome analysis of Fimbriiglobus ruber SP5, the first member of the order Planctomycetales with confirmed chitinolytic capability.</title>
        <authorList>
            <person name="Ravin N.V."/>
            <person name="Rakitin A.L."/>
            <person name="Ivanova A.A."/>
            <person name="Beletsky A.V."/>
            <person name="Kulichevskaya I.S."/>
            <person name="Mardanov A.V."/>
            <person name="Dedysh S.N."/>
        </authorList>
    </citation>
    <scope>NUCLEOTIDE SEQUENCE [LARGE SCALE GENOMIC DNA]</scope>
    <source>
        <strain evidence="2">SP5</strain>
    </source>
</reference>
<dbReference type="OrthoDB" id="5498373at2"/>
<gene>
    <name evidence="1" type="ORF">FRUB_01107</name>
</gene>
<dbReference type="EMBL" id="NIDE01000001">
    <property type="protein sequence ID" value="OWK47408.1"/>
    <property type="molecule type" value="Genomic_DNA"/>
</dbReference>
<proteinExistence type="predicted"/>
<dbReference type="SUPFAM" id="SSF53098">
    <property type="entry name" value="Ribonuclease H-like"/>
    <property type="match status" value="1"/>
</dbReference>
<sequence length="313" mass="34117">MPWVVGIDEAGYGPNLGPLAQAAVALKLPETDLAGWDALAAHIYRSGVRVPKTDARVMVDDSKLVNTGKNGLAKLERGVASLLGVPPGPFAGWLGQIALHHVLEDLTAEFWFDGTDPVPLHADPVPDHRPGLVERGLDARIIAASLVPAPIFNRIVSGSGSKATVLTIGLTRLLTAIRAALPDRDPIVVVCDKQGGRNLYAPYLRDAFHDGWVVTELETPTEGRYRIDSLDREITIIFRPGADAGSASVALASMLSKYLREVCMRQFNRFWSNHVPDLKPTAGYPVDAKRYYEAIRPAMEKLGISEEAVWRMK</sequence>
<evidence type="ECO:0000313" key="1">
    <source>
        <dbReference type="EMBL" id="OWK47408.1"/>
    </source>
</evidence>
<keyword evidence="2" id="KW-1185">Reference proteome</keyword>
<dbReference type="Proteomes" id="UP000214646">
    <property type="component" value="Unassembled WGS sequence"/>
</dbReference>
<protein>
    <submittedName>
        <fullName evidence="1">Ribonuclease HII</fullName>
    </submittedName>
</protein>
<dbReference type="RefSeq" id="WP_088252516.1">
    <property type="nucleotide sequence ID" value="NZ_NIDE01000001.1"/>
</dbReference>
<evidence type="ECO:0000313" key="2">
    <source>
        <dbReference type="Proteomes" id="UP000214646"/>
    </source>
</evidence>
<name>A0A225E9J6_9BACT</name>
<dbReference type="InterPro" id="IPR036397">
    <property type="entry name" value="RNaseH_sf"/>
</dbReference>
<organism evidence="1 2">
    <name type="scientific">Fimbriiglobus ruber</name>
    <dbReference type="NCBI Taxonomy" id="1908690"/>
    <lineage>
        <taxon>Bacteria</taxon>
        <taxon>Pseudomonadati</taxon>
        <taxon>Planctomycetota</taxon>
        <taxon>Planctomycetia</taxon>
        <taxon>Gemmatales</taxon>
        <taxon>Gemmataceae</taxon>
        <taxon>Fimbriiglobus</taxon>
    </lineage>
</organism>
<accession>A0A225E9J6</accession>
<dbReference type="GO" id="GO:0003676">
    <property type="term" value="F:nucleic acid binding"/>
    <property type="evidence" value="ECO:0007669"/>
    <property type="project" value="InterPro"/>
</dbReference>
<dbReference type="InterPro" id="IPR012337">
    <property type="entry name" value="RNaseH-like_sf"/>
</dbReference>
<dbReference type="Gene3D" id="3.30.420.10">
    <property type="entry name" value="Ribonuclease H-like superfamily/Ribonuclease H"/>
    <property type="match status" value="2"/>
</dbReference>
<comment type="caution">
    <text evidence="1">The sequence shown here is derived from an EMBL/GenBank/DDBJ whole genome shotgun (WGS) entry which is preliminary data.</text>
</comment>